<dbReference type="RefSeq" id="WP_094984465.1">
    <property type="nucleotide sequence ID" value="NZ_NHNI01000001.1"/>
</dbReference>
<dbReference type="EMBL" id="NHNI01000001">
    <property type="protein sequence ID" value="OZY86941.1"/>
    <property type="molecule type" value="Genomic_DNA"/>
</dbReference>
<name>A0A266QC69_9GAMM</name>
<dbReference type="AlphaFoldDB" id="A0A266QC69"/>
<reference evidence="2" key="1">
    <citation type="submission" date="2017-05" db="EMBL/GenBank/DDBJ databases">
        <authorList>
            <person name="Barney B.M."/>
        </authorList>
    </citation>
    <scope>NUCLEOTIDE SEQUENCE [LARGE SCALE GENOMIC DNA]</scope>
    <source>
        <strain evidence="2">PSBB022</strain>
    </source>
</reference>
<sequence>MKWLMVFLIGLLCAIPLSLMATYEPVAGSLSRTIHDVPAAVASEGSRGKLLLINLARTQLLVNLVRTEGAWTVVVSLSESH</sequence>
<evidence type="ECO:0000313" key="1">
    <source>
        <dbReference type="EMBL" id="OZY86941.1"/>
    </source>
</evidence>
<dbReference type="Proteomes" id="UP000216101">
    <property type="component" value="Unassembled WGS sequence"/>
</dbReference>
<evidence type="ECO:0000313" key="2">
    <source>
        <dbReference type="Proteomes" id="UP000216101"/>
    </source>
</evidence>
<gene>
    <name evidence="1" type="ORF">CBP51_08105</name>
</gene>
<accession>A0A266QC69</accession>
<proteinExistence type="predicted"/>
<comment type="caution">
    <text evidence="1">The sequence shown here is derived from an EMBL/GenBank/DDBJ whole genome shotgun (WGS) entry which is preliminary data.</text>
</comment>
<organism evidence="1 2">
    <name type="scientific">Cellvibrio mixtus</name>
    <dbReference type="NCBI Taxonomy" id="39650"/>
    <lineage>
        <taxon>Bacteria</taxon>
        <taxon>Pseudomonadati</taxon>
        <taxon>Pseudomonadota</taxon>
        <taxon>Gammaproteobacteria</taxon>
        <taxon>Cellvibrionales</taxon>
        <taxon>Cellvibrionaceae</taxon>
        <taxon>Cellvibrio</taxon>
    </lineage>
</organism>
<keyword evidence="2" id="KW-1185">Reference proteome</keyword>
<protein>
    <submittedName>
        <fullName evidence="1">Uncharacterized protein</fullName>
    </submittedName>
</protein>